<dbReference type="InterPro" id="IPR010730">
    <property type="entry name" value="HET"/>
</dbReference>
<dbReference type="Pfam" id="PF06985">
    <property type="entry name" value="HET"/>
    <property type="match status" value="1"/>
</dbReference>
<protein>
    <submittedName>
        <fullName evidence="2">HET-domain-containing protein</fullName>
    </submittedName>
</protein>
<gene>
    <name evidence="2" type="ORF">NA56DRAFT_545228</name>
</gene>
<sequence length="341" mass="39046">CLENHEYCNRSLPLPENRILPGRLIDVGDWPSVPPRLCATDGLPLETNYMTLSHCWSNYVPLKLTTSNLESFQDHLELSALPQTFKAAIKITATLGIQYLWIDSLCIIQDSEQDWTEQAALMGDIYHNSWCNIAATAARDARDGCFMERNPLAVRKCQVQANWNFHPAQTLSCSSFDSWDNSVSHTCLHSRAWVVQELVLAPRVLHFGEQLYWECLEQRASETFPSSLPNNKQTKTSLDIHSLRHEWNLEKSLKLNRYLLWNLFVRRYSECDLTKPELDKLVAISGLARKLIVDGDQYVAGLWREILPHQLMWSVQDPGTGTEPGNSYIPSWSWASMNKLV</sequence>
<reference evidence="2 3" key="1">
    <citation type="submission" date="2016-05" db="EMBL/GenBank/DDBJ databases">
        <title>A degradative enzymes factory behind the ericoid mycorrhizal symbiosis.</title>
        <authorList>
            <consortium name="DOE Joint Genome Institute"/>
            <person name="Martino E."/>
            <person name="Morin E."/>
            <person name="Grelet G."/>
            <person name="Kuo A."/>
            <person name="Kohler A."/>
            <person name="Daghino S."/>
            <person name="Barry K."/>
            <person name="Choi C."/>
            <person name="Cichocki N."/>
            <person name="Clum A."/>
            <person name="Copeland A."/>
            <person name="Hainaut M."/>
            <person name="Haridas S."/>
            <person name="Labutti K."/>
            <person name="Lindquist E."/>
            <person name="Lipzen A."/>
            <person name="Khouja H.-R."/>
            <person name="Murat C."/>
            <person name="Ohm R."/>
            <person name="Olson A."/>
            <person name="Spatafora J."/>
            <person name="Veneault-Fourrey C."/>
            <person name="Henrissat B."/>
            <person name="Grigoriev I."/>
            <person name="Martin F."/>
            <person name="Perotto S."/>
        </authorList>
    </citation>
    <scope>NUCLEOTIDE SEQUENCE [LARGE SCALE GENOMIC DNA]</scope>
    <source>
        <strain evidence="2 3">UAMH 7357</strain>
    </source>
</reference>
<keyword evidence="3" id="KW-1185">Reference proteome</keyword>
<feature type="non-terminal residue" evidence="2">
    <location>
        <position position="341"/>
    </location>
</feature>
<dbReference type="AlphaFoldDB" id="A0A2J6Q984"/>
<organism evidence="2 3">
    <name type="scientific">Hyaloscypha hepaticicola</name>
    <dbReference type="NCBI Taxonomy" id="2082293"/>
    <lineage>
        <taxon>Eukaryota</taxon>
        <taxon>Fungi</taxon>
        <taxon>Dikarya</taxon>
        <taxon>Ascomycota</taxon>
        <taxon>Pezizomycotina</taxon>
        <taxon>Leotiomycetes</taxon>
        <taxon>Helotiales</taxon>
        <taxon>Hyaloscyphaceae</taxon>
        <taxon>Hyaloscypha</taxon>
    </lineage>
</organism>
<proteinExistence type="predicted"/>
<accession>A0A2J6Q984</accession>
<name>A0A2J6Q984_9HELO</name>
<evidence type="ECO:0000313" key="3">
    <source>
        <dbReference type="Proteomes" id="UP000235672"/>
    </source>
</evidence>
<evidence type="ECO:0000259" key="1">
    <source>
        <dbReference type="Pfam" id="PF06985"/>
    </source>
</evidence>
<dbReference type="EMBL" id="KZ613476">
    <property type="protein sequence ID" value="PMD22829.1"/>
    <property type="molecule type" value="Genomic_DNA"/>
</dbReference>
<dbReference type="PANTHER" id="PTHR33112">
    <property type="entry name" value="DOMAIN PROTEIN, PUTATIVE-RELATED"/>
    <property type="match status" value="1"/>
</dbReference>
<evidence type="ECO:0000313" key="2">
    <source>
        <dbReference type="EMBL" id="PMD22829.1"/>
    </source>
</evidence>
<dbReference type="Proteomes" id="UP000235672">
    <property type="component" value="Unassembled WGS sequence"/>
</dbReference>
<dbReference type="STRING" id="1745343.A0A2J6Q984"/>
<feature type="domain" description="Heterokaryon incompatibility" evidence="1">
    <location>
        <begin position="49"/>
        <end position="197"/>
    </location>
</feature>
<dbReference type="OrthoDB" id="5362512at2759"/>
<dbReference type="PANTHER" id="PTHR33112:SF10">
    <property type="entry name" value="TOL"/>
    <property type="match status" value="1"/>
</dbReference>
<feature type="non-terminal residue" evidence="2">
    <location>
        <position position="1"/>
    </location>
</feature>